<comment type="caution">
    <text evidence="2">The sequence shown here is derived from an EMBL/GenBank/DDBJ whole genome shotgun (WGS) entry which is preliminary data.</text>
</comment>
<dbReference type="PANTHER" id="PTHR33067">
    <property type="entry name" value="RNA-DIRECTED DNA POLYMERASE-RELATED"/>
    <property type="match status" value="1"/>
</dbReference>
<evidence type="ECO:0000313" key="2">
    <source>
        <dbReference type="EMBL" id="PNX95802.1"/>
    </source>
</evidence>
<proteinExistence type="predicted"/>
<evidence type="ECO:0000256" key="1">
    <source>
        <dbReference type="SAM" id="Coils"/>
    </source>
</evidence>
<reference evidence="2 4" key="1">
    <citation type="journal article" date="2014" name="Am. J. Bot.">
        <title>Genome assembly and annotation for red clover (Trifolium pratense; Fabaceae).</title>
        <authorList>
            <person name="Istvanek J."/>
            <person name="Jaros M."/>
            <person name="Krenek A."/>
            <person name="Repkova J."/>
        </authorList>
    </citation>
    <scope>NUCLEOTIDE SEQUENCE [LARGE SCALE GENOMIC DNA]</scope>
    <source>
        <strain evidence="4">cv. Tatra</strain>
        <tissue evidence="2">Young leaves</tissue>
    </source>
</reference>
<protein>
    <recommendedName>
        <fullName evidence="5">Aspartic peptidase DDI1-type domain-containing protein</fullName>
    </recommendedName>
</protein>
<dbReference type="InterPro" id="IPR021109">
    <property type="entry name" value="Peptidase_aspartic_dom_sf"/>
</dbReference>
<name>A0A2K3MYF2_TRIPR</name>
<keyword evidence="1" id="KW-0175">Coiled coil</keyword>
<organism evidence="2 4">
    <name type="scientific">Trifolium pratense</name>
    <name type="common">Red clover</name>
    <dbReference type="NCBI Taxonomy" id="57577"/>
    <lineage>
        <taxon>Eukaryota</taxon>
        <taxon>Viridiplantae</taxon>
        <taxon>Streptophyta</taxon>
        <taxon>Embryophyta</taxon>
        <taxon>Tracheophyta</taxon>
        <taxon>Spermatophyta</taxon>
        <taxon>Magnoliopsida</taxon>
        <taxon>eudicotyledons</taxon>
        <taxon>Gunneridae</taxon>
        <taxon>Pentapetalae</taxon>
        <taxon>rosids</taxon>
        <taxon>fabids</taxon>
        <taxon>Fabales</taxon>
        <taxon>Fabaceae</taxon>
        <taxon>Papilionoideae</taxon>
        <taxon>50 kb inversion clade</taxon>
        <taxon>NPAAA clade</taxon>
        <taxon>Hologalegina</taxon>
        <taxon>IRL clade</taxon>
        <taxon>Trifolieae</taxon>
        <taxon>Trifolium</taxon>
    </lineage>
</organism>
<reference evidence="2 4" key="2">
    <citation type="journal article" date="2017" name="Front. Plant Sci.">
        <title>Gene Classification and Mining of Molecular Markers Useful in Red Clover (Trifolium pratense) Breeding.</title>
        <authorList>
            <person name="Istvanek J."/>
            <person name="Dluhosova J."/>
            <person name="Dluhos P."/>
            <person name="Patkova L."/>
            <person name="Nedelnik J."/>
            <person name="Repkova J."/>
        </authorList>
    </citation>
    <scope>NUCLEOTIDE SEQUENCE [LARGE SCALE GENOMIC DNA]</scope>
    <source>
        <strain evidence="4">cv. Tatra</strain>
        <tissue evidence="2">Young leaves</tissue>
    </source>
</reference>
<dbReference type="Proteomes" id="UP000236291">
    <property type="component" value="Unassembled WGS sequence"/>
</dbReference>
<evidence type="ECO:0000313" key="3">
    <source>
        <dbReference type="EMBL" id="PNX96913.1"/>
    </source>
</evidence>
<evidence type="ECO:0008006" key="5">
    <source>
        <dbReference type="Google" id="ProtNLM"/>
    </source>
</evidence>
<gene>
    <name evidence="2" type="ORF">L195_g018998</name>
    <name evidence="3" type="ORF">L195_g020130</name>
</gene>
<accession>A0A2K3MYF2</accession>
<dbReference type="EMBL" id="ASHM01014997">
    <property type="protein sequence ID" value="PNX96913.1"/>
    <property type="molecule type" value="Genomic_DNA"/>
</dbReference>
<evidence type="ECO:0000313" key="4">
    <source>
        <dbReference type="Proteomes" id="UP000236291"/>
    </source>
</evidence>
<sequence length="337" mass="39684">MHTIVVNQGASIKNLETRIRQLTKLITNFSKDYARNTVGNPTKEECKALRERTETAEEKQKRDEKELRQLQKWFKQLGLTLEEAYDEFMEELDKYYEETLAERLNIVSQLPIKRKDPGTFVIPCYLGKVQEKALCELGFNINLMPLKFARKWEIEELNIHYEKEIVLADQSIIRPSGIMKDVIVKVNNMLFPVDFTVVDIEEDADVPIILGRPFLATSRAVIDMEKEVLKLRMRDEEQLIYIRELEDGIAELELDKKSYPPAYIADVKKEDLWVRRWGRFRKVTVRSEPRINTTPIKKLPRPNMKFRFKKIIDHSKQPAEVKWVSVPRKPKVEVRVV</sequence>
<dbReference type="Gene3D" id="2.40.70.10">
    <property type="entry name" value="Acid Proteases"/>
    <property type="match status" value="1"/>
</dbReference>
<dbReference type="EMBL" id="ASHM01013835">
    <property type="protein sequence ID" value="PNX95802.1"/>
    <property type="molecule type" value="Genomic_DNA"/>
</dbReference>
<dbReference type="PANTHER" id="PTHR33067:SF9">
    <property type="entry name" value="RNA-DIRECTED DNA POLYMERASE"/>
    <property type="match status" value="1"/>
</dbReference>
<dbReference type="AlphaFoldDB" id="A0A2K3MYF2"/>
<feature type="coiled-coil region" evidence="1">
    <location>
        <begin position="12"/>
        <end position="66"/>
    </location>
</feature>
<dbReference type="CDD" id="cd00303">
    <property type="entry name" value="retropepsin_like"/>
    <property type="match status" value="1"/>
</dbReference>